<evidence type="ECO:0008006" key="4">
    <source>
        <dbReference type="Google" id="ProtNLM"/>
    </source>
</evidence>
<dbReference type="EMBL" id="CAJJDN010000148">
    <property type="protein sequence ID" value="CAD8124034.1"/>
    <property type="molecule type" value="Genomic_DNA"/>
</dbReference>
<evidence type="ECO:0000256" key="1">
    <source>
        <dbReference type="SAM" id="Phobius"/>
    </source>
</evidence>
<organism evidence="2 3">
    <name type="scientific">Paramecium sonneborni</name>
    <dbReference type="NCBI Taxonomy" id="65129"/>
    <lineage>
        <taxon>Eukaryota</taxon>
        <taxon>Sar</taxon>
        <taxon>Alveolata</taxon>
        <taxon>Ciliophora</taxon>
        <taxon>Intramacronucleata</taxon>
        <taxon>Oligohymenophorea</taxon>
        <taxon>Peniculida</taxon>
        <taxon>Parameciidae</taxon>
        <taxon>Paramecium</taxon>
    </lineage>
</organism>
<keyword evidence="3" id="KW-1185">Reference proteome</keyword>
<evidence type="ECO:0000313" key="3">
    <source>
        <dbReference type="Proteomes" id="UP000692954"/>
    </source>
</evidence>
<comment type="caution">
    <text evidence="2">The sequence shown here is derived from an EMBL/GenBank/DDBJ whole genome shotgun (WGS) entry which is preliminary data.</text>
</comment>
<sequence>MMSTIRSIKTMTNMCCFTFINMLILYNIGYFNRLRHNCQQLQNTVKNKIEIHAIIMSISVLPSIIAELFMIFQGNTPNLKGNQDFQGVNQQLDTYFWHLQFYKQQVESYLNLVFNLQVYKLIQKQNLFYIQFGILYICLGKSNQVLVII</sequence>
<protein>
    <recommendedName>
        <fullName evidence="4">Transmembrane protein</fullName>
    </recommendedName>
</protein>
<dbReference type="Proteomes" id="UP000692954">
    <property type="component" value="Unassembled WGS sequence"/>
</dbReference>
<keyword evidence="1" id="KW-0812">Transmembrane</keyword>
<proteinExistence type="predicted"/>
<name>A0A8S1R9F7_9CILI</name>
<feature type="transmembrane region" description="Helical" evidence="1">
    <location>
        <begin position="51"/>
        <end position="72"/>
    </location>
</feature>
<keyword evidence="1" id="KW-1133">Transmembrane helix</keyword>
<dbReference type="AlphaFoldDB" id="A0A8S1R9F7"/>
<reference evidence="2" key="1">
    <citation type="submission" date="2021-01" db="EMBL/GenBank/DDBJ databases">
        <authorList>
            <consortium name="Genoscope - CEA"/>
            <person name="William W."/>
        </authorList>
    </citation>
    <scope>NUCLEOTIDE SEQUENCE</scope>
</reference>
<feature type="transmembrane region" description="Helical" evidence="1">
    <location>
        <begin position="12"/>
        <end position="31"/>
    </location>
</feature>
<keyword evidence="1" id="KW-0472">Membrane</keyword>
<accession>A0A8S1R9F7</accession>
<evidence type="ECO:0000313" key="2">
    <source>
        <dbReference type="EMBL" id="CAD8124034.1"/>
    </source>
</evidence>
<gene>
    <name evidence="2" type="ORF">PSON_ATCC_30995.1.T1480131</name>
</gene>